<name>A0A0V1FDG2_TRIPS</name>
<proteinExistence type="predicted"/>
<comment type="caution">
    <text evidence="1">The sequence shown here is derived from an EMBL/GenBank/DDBJ whole genome shotgun (WGS) entry which is preliminary data.</text>
</comment>
<evidence type="ECO:0000313" key="1">
    <source>
        <dbReference type="EMBL" id="KRY84102.1"/>
    </source>
</evidence>
<gene>
    <name evidence="1" type="ORF">T4D_17044</name>
</gene>
<reference evidence="1 2" key="1">
    <citation type="submission" date="2015-01" db="EMBL/GenBank/DDBJ databases">
        <title>Evolution of Trichinella species and genotypes.</title>
        <authorList>
            <person name="Korhonen P.K."/>
            <person name="Edoardo P."/>
            <person name="Giuseppe L.R."/>
            <person name="Gasser R.B."/>
        </authorList>
    </citation>
    <scope>NUCLEOTIDE SEQUENCE [LARGE SCALE GENOMIC DNA]</scope>
    <source>
        <strain evidence="1">ISS470</strain>
    </source>
</reference>
<organism evidence="1 2">
    <name type="scientific">Trichinella pseudospiralis</name>
    <name type="common">Parasitic roundworm</name>
    <dbReference type="NCBI Taxonomy" id="6337"/>
    <lineage>
        <taxon>Eukaryota</taxon>
        <taxon>Metazoa</taxon>
        <taxon>Ecdysozoa</taxon>
        <taxon>Nematoda</taxon>
        <taxon>Enoplea</taxon>
        <taxon>Dorylaimia</taxon>
        <taxon>Trichinellida</taxon>
        <taxon>Trichinellidae</taxon>
        <taxon>Trichinella</taxon>
    </lineage>
</organism>
<dbReference type="EMBL" id="JYDT01000123">
    <property type="protein sequence ID" value="KRY84102.1"/>
    <property type="molecule type" value="Genomic_DNA"/>
</dbReference>
<accession>A0A0V1FDG2</accession>
<protein>
    <submittedName>
        <fullName evidence="1">Uncharacterized protein</fullName>
    </submittedName>
</protein>
<dbReference type="Proteomes" id="UP000054995">
    <property type="component" value="Unassembled WGS sequence"/>
</dbReference>
<evidence type="ECO:0000313" key="2">
    <source>
        <dbReference type="Proteomes" id="UP000054995"/>
    </source>
</evidence>
<dbReference type="AlphaFoldDB" id="A0A0V1FDG2"/>
<keyword evidence="2" id="KW-1185">Reference proteome</keyword>
<sequence>METWFCALLPLQLSQHSPMTELDLSNIENDSHQKPTCFVKQISKQLGKSSLLGVITFSAHQHLTIFTVVQTNPTPEIYLHTKK</sequence>